<dbReference type="SUPFAM" id="SSF54001">
    <property type="entry name" value="Cysteine proteinases"/>
    <property type="match status" value="1"/>
</dbReference>
<dbReference type="InterPro" id="IPR038765">
    <property type="entry name" value="Papain-like_cys_pep_sf"/>
</dbReference>
<evidence type="ECO:0000259" key="1">
    <source>
        <dbReference type="PROSITE" id="PS50235"/>
    </source>
</evidence>
<evidence type="ECO:0000313" key="2">
    <source>
        <dbReference type="EMBL" id="OCB06999.1"/>
    </source>
</evidence>
<proteinExistence type="predicted"/>
<dbReference type="EMBL" id="JH659694">
    <property type="protein sequence ID" value="OCB06999.1"/>
    <property type="molecule type" value="Genomic_DNA"/>
</dbReference>
<dbReference type="InterPro" id="IPR028889">
    <property type="entry name" value="USP"/>
</dbReference>
<name>A0A1B9C2G7_TETTS</name>
<protein>
    <recommendedName>
        <fullName evidence="1">USP domain-containing protein</fullName>
    </recommendedName>
</protein>
<sequence>METNQDIPAITSENQLCSNFERFFKFCFLFEDFKNLIQSKKNEMCDLIDRIVQDDKNRINYIKNLQNYIQEHQRSNYCTLFESIYQLLKIEFENTRVMNIFTFSFVIKNHFTHKSLKDSYINIHKYNEQEDIQSNVQLFLADKNDKSQEYFIKLCCAPQIFLVQFFSEKNNKKEQSLYFKSYNNLTTEYRLMMDLTESYQQNTFHQQVYIQQNSVTQRILEQYQRIQEIQRYQQEEVPQIVAEKQYFFEGIQNYGQTCYFNSVIQILRLIYFQSMQFQELLQDLNIDNSFIQILLDLITKKSIVTYHTIKQFYYQLDNKMFSLDGIPRDCNILFSCIIAKIRNLNCKINDIFKTSFLYFDLNQRVYKQCCYNPLWLQINDKKKTVQKNINLFICESIGIKQKKIEYQILKDPEILILSVQQLKGQYVYLNKSLTFQKAENKSVIQIKYNLLGFIFGPKHSYVTIYHDDKNIYQINDDEIYYMDQDHQELYQRAQLIVYRKSQVQ</sequence>
<dbReference type="InterPro" id="IPR018200">
    <property type="entry name" value="USP_CS"/>
</dbReference>
<gene>
    <name evidence="2" type="ORF">TTHMIC_00026</name>
</gene>
<dbReference type="CDD" id="cd02257">
    <property type="entry name" value="Peptidase_C19"/>
    <property type="match status" value="1"/>
</dbReference>
<dbReference type="Proteomes" id="UP000242602">
    <property type="component" value="Unassembled WGS sequence"/>
</dbReference>
<dbReference type="PROSITE" id="PS50235">
    <property type="entry name" value="USP_3"/>
    <property type="match status" value="1"/>
</dbReference>
<dbReference type="GO" id="GO:0004843">
    <property type="term" value="F:cysteine-type deubiquitinase activity"/>
    <property type="evidence" value="ECO:0007669"/>
    <property type="project" value="InterPro"/>
</dbReference>
<reference evidence="2" key="2">
    <citation type="submission" date="2016-07" db="EMBL/GenBank/DDBJ databases">
        <authorList>
            <person name="Coyne R.S."/>
            <person name="Hamilton E.P."/>
            <person name="Orias E."/>
            <person name="Russ C."/>
            <person name="Kapusta A."/>
            <person name="Bidwell S.L."/>
            <person name="Krishnakumar V."/>
            <person name="Zafar N."/>
            <person name="Tang H."/>
            <person name="Hadjithomas M."/>
        </authorList>
    </citation>
    <scope>NUCLEOTIDE SEQUENCE [LARGE SCALE GENOMIC DNA]</scope>
    <source>
        <strain evidence="2">SB210</strain>
    </source>
</reference>
<feature type="domain" description="USP" evidence="1">
    <location>
        <begin position="249"/>
        <end position="501"/>
    </location>
</feature>
<reference evidence="2" key="1">
    <citation type="submission" date="2011-11" db="EMBL/GenBank/DDBJ databases">
        <title>The Genome Sequence of Tetrahymena thermophila SB210.</title>
        <authorList>
            <consortium name="The Broad Institute Genome Sequencing Platform"/>
            <person name="Russ C."/>
            <person name="Coyne R.S."/>
            <person name="Orias E."/>
            <person name="Taverna S.D."/>
            <person name="Papazyan R."/>
            <person name="Young S.K."/>
            <person name="Zeng Q."/>
            <person name="Gargeya S."/>
            <person name="Fitzgerald M."/>
            <person name="Haas B."/>
            <person name="Abouelleil A."/>
            <person name="Alvarado L."/>
            <person name="Arachchi H.M."/>
            <person name="Berlin A."/>
            <person name="Brown A."/>
            <person name="Chapman S.B."/>
            <person name="Chen Z."/>
            <person name="Dunbar C."/>
            <person name="Freedman E."/>
            <person name="Gearin G."/>
            <person name="Goldberg J."/>
            <person name="Griggs A."/>
            <person name="Gujja S."/>
            <person name="Heiman D."/>
            <person name="Howarth C."/>
            <person name="Lui A."/>
            <person name="MacDonald P.J.P."/>
            <person name="Montmayeur A."/>
            <person name="Murphy C."/>
            <person name="Neiman D."/>
            <person name="Pearson M."/>
            <person name="Priest M."/>
            <person name="Roberts A."/>
            <person name="Saif S."/>
            <person name="Shea T."/>
            <person name="Sisk P."/>
            <person name="Stolte C."/>
            <person name="Sykes S."/>
            <person name="Wortman J."/>
            <person name="Nusbaum C."/>
            <person name="Birren B."/>
        </authorList>
    </citation>
    <scope>NUCLEOTIDE SEQUENCE [LARGE SCALE GENOMIC DNA]</scope>
    <source>
        <strain evidence="2">SB210</strain>
    </source>
</reference>
<accession>A0A1B9C2G7</accession>
<dbReference type="AlphaFoldDB" id="A0A1B9C2G7"/>
<dbReference type="PROSITE" id="PS00972">
    <property type="entry name" value="USP_1"/>
    <property type="match status" value="1"/>
</dbReference>
<organism evidence="2">
    <name type="scientific">Tetrahymena thermophila (strain SB210)</name>
    <dbReference type="NCBI Taxonomy" id="312017"/>
    <lineage>
        <taxon>Eukaryota</taxon>
        <taxon>Sar</taxon>
        <taxon>Alveolata</taxon>
        <taxon>Ciliophora</taxon>
        <taxon>Intramacronucleata</taxon>
        <taxon>Oligohymenophorea</taxon>
        <taxon>Hymenostomatida</taxon>
        <taxon>Tetrahymenina</taxon>
        <taxon>Tetrahymenidae</taxon>
        <taxon>Tetrahymena</taxon>
    </lineage>
</organism>